<dbReference type="WBParaSite" id="Pan_g19217.t1">
    <property type="protein sequence ID" value="Pan_g19217.t1"/>
    <property type="gene ID" value="Pan_g19217"/>
</dbReference>
<evidence type="ECO:0000313" key="2">
    <source>
        <dbReference type="WBParaSite" id="Pan_g19217.t1"/>
    </source>
</evidence>
<evidence type="ECO:0000313" key="1">
    <source>
        <dbReference type="Proteomes" id="UP000492821"/>
    </source>
</evidence>
<organism evidence="1 2">
    <name type="scientific">Panagrellus redivivus</name>
    <name type="common">Microworm</name>
    <dbReference type="NCBI Taxonomy" id="6233"/>
    <lineage>
        <taxon>Eukaryota</taxon>
        <taxon>Metazoa</taxon>
        <taxon>Ecdysozoa</taxon>
        <taxon>Nematoda</taxon>
        <taxon>Chromadorea</taxon>
        <taxon>Rhabditida</taxon>
        <taxon>Tylenchina</taxon>
        <taxon>Panagrolaimomorpha</taxon>
        <taxon>Panagrolaimoidea</taxon>
        <taxon>Panagrolaimidae</taxon>
        <taxon>Panagrellus</taxon>
    </lineage>
</organism>
<keyword evidence="1" id="KW-1185">Reference proteome</keyword>
<reference evidence="2" key="2">
    <citation type="submission" date="2020-10" db="UniProtKB">
        <authorList>
            <consortium name="WormBaseParasite"/>
        </authorList>
    </citation>
    <scope>IDENTIFICATION</scope>
</reference>
<proteinExistence type="predicted"/>
<name>A0A7E4VC75_PANRE</name>
<accession>A0A7E4VC75</accession>
<sequence length="131" mass="15010">MSLDSNDSAIKRFTYDWLIRFAELHPFLLQDSFDSRFQGLLLPNRSKYSCISPLLASVIARYMPSLFYDNKLLIKDRKQPISLGEAIVDKYASCGVPLMELCAKPHSPFSRMSLMENTGTLFCCFYYGDVD</sequence>
<protein>
    <submittedName>
        <fullName evidence="2">Calponin-homology (CH) domain-containing protein</fullName>
    </submittedName>
</protein>
<dbReference type="Proteomes" id="UP000492821">
    <property type="component" value="Unassembled WGS sequence"/>
</dbReference>
<reference evidence="1" key="1">
    <citation type="journal article" date="2013" name="Genetics">
        <title>The draft genome and transcriptome of Panagrellus redivivus are shaped by the harsh demands of a free-living lifestyle.</title>
        <authorList>
            <person name="Srinivasan J."/>
            <person name="Dillman A.R."/>
            <person name="Macchietto M.G."/>
            <person name="Heikkinen L."/>
            <person name="Lakso M."/>
            <person name="Fracchia K.M."/>
            <person name="Antoshechkin I."/>
            <person name="Mortazavi A."/>
            <person name="Wong G."/>
            <person name="Sternberg P.W."/>
        </authorList>
    </citation>
    <scope>NUCLEOTIDE SEQUENCE [LARGE SCALE GENOMIC DNA]</scope>
    <source>
        <strain evidence="1">MT8872</strain>
    </source>
</reference>
<dbReference type="AlphaFoldDB" id="A0A7E4VC75"/>